<dbReference type="Gene3D" id="3.90.550.10">
    <property type="entry name" value="Spore Coat Polysaccharide Biosynthesis Protein SpsA, Chain A"/>
    <property type="match status" value="1"/>
</dbReference>
<dbReference type="PANTHER" id="PTHR21485:SF6">
    <property type="entry name" value="N-ACYLNEURAMINATE CYTIDYLYLTRANSFERASE-RELATED"/>
    <property type="match status" value="1"/>
</dbReference>
<accession>D5EXJ0</accession>
<dbReference type="Proteomes" id="UP000000927">
    <property type="component" value="Chromosome"/>
</dbReference>
<reference evidence="1 2" key="1">
    <citation type="journal article" date="2010" name="Microb. Ecol.">
        <title>Comparative genome analysis of Prevotella ruminicola and Prevotella bryantii: insights into their environmental niche.</title>
        <authorList>
            <consortium name="North American Consortium for Rumen Bacteria"/>
            <person name="Purushe J."/>
            <person name="Fouts D.E."/>
            <person name="Morrison M."/>
            <person name="White B.A."/>
            <person name="Mackie R.I."/>
            <person name="Coutinho P.M."/>
            <person name="Henrissat B."/>
            <person name="Nelson K.E."/>
        </authorList>
    </citation>
    <scope>NUCLEOTIDE SEQUENCE [LARGE SCALE GENOMIC DNA]</scope>
    <source>
        <strain evidence="2">ATCC 19189 / JCM 8958 / 23</strain>
    </source>
</reference>
<dbReference type="EMBL" id="CP002006">
    <property type="protein sequence ID" value="ADE83297.1"/>
    <property type="molecule type" value="Genomic_DNA"/>
</dbReference>
<organism evidence="1 2">
    <name type="scientific">Xylanibacter ruminicola (strain ATCC 19189 / DSM 19721 / CIP 105475 / JCM 8958 / 23)</name>
    <name type="common">Prevotella ruminicola</name>
    <dbReference type="NCBI Taxonomy" id="264731"/>
    <lineage>
        <taxon>Bacteria</taxon>
        <taxon>Pseudomonadati</taxon>
        <taxon>Bacteroidota</taxon>
        <taxon>Bacteroidia</taxon>
        <taxon>Bacteroidales</taxon>
        <taxon>Prevotellaceae</taxon>
        <taxon>Xylanibacter</taxon>
    </lineage>
</organism>
<dbReference type="CDD" id="cd02513">
    <property type="entry name" value="CMP-NeuAc_Synthase"/>
    <property type="match status" value="1"/>
</dbReference>
<dbReference type="InterPro" id="IPR003329">
    <property type="entry name" value="Cytidylyl_trans"/>
</dbReference>
<evidence type="ECO:0008006" key="3">
    <source>
        <dbReference type="Google" id="ProtNLM"/>
    </source>
</evidence>
<dbReference type="SUPFAM" id="SSF53448">
    <property type="entry name" value="Nucleotide-diphospho-sugar transferases"/>
    <property type="match status" value="1"/>
</dbReference>
<gene>
    <name evidence="1" type="ordered locus">PRU_0447</name>
</gene>
<dbReference type="KEGG" id="pru:PRU_0447"/>
<dbReference type="eggNOG" id="COG1083">
    <property type="taxonomic scope" value="Bacteria"/>
</dbReference>
<dbReference type="HOGENOM" id="CLU_042930_5_0_10"/>
<name>D5EXJ0_XYLR2</name>
<evidence type="ECO:0000313" key="2">
    <source>
        <dbReference type="Proteomes" id="UP000000927"/>
    </source>
</evidence>
<proteinExistence type="predicted"/>
<evidence type="ECO:0000313" key="1">
    <source>
        <dbReference type="EMBL" id="ADE83297.1"/>
    </source>
</evidence>
<sequence length="224" mass="26238">MYVKVNTNMKTVAFVPIRLNSKRVVGKNLKMLGDKPLMCYVLETLAKAKGVDEVYCYCSNEDVIKYLPEGVKFLKRPEFLDRDETLGKEIYEEFTKTVDADVYILAHTTSPFMKVETFENALDKIEKDDYDSAFSAEKIQTFAWYKGKTLNYDLKEIPRTQTIEPVYVETSAFFMFKRDVWKVHKQRIGFKPYMALVDKIEGVDIDWPEDFEFAEKILETYKAK</sequence>
<dbReference type="InterPro" id="IPR050793">
    <property type="entry name" value="CMP-NeuNAc_synthase"/>
</dbReference>
<dbReference type="STRING" id="264731.PRU_0447"/>
<dbReference type="GO" id="GO:0008781">
    <property type="term" value="F:N-acylneuraminate cytidylyltransferase activity"/>
    <property type="evidence" value="ECO:0007669"/>
    <property type="project" value="TreeGrafter"/>
</dbReference>
<dbReference type="AlphaFoldDB" id="D5EXJ0"/>
<protein>
    <recommendedName>
        <fullName evidence="3">CMP-N-acetylneuraminic acid synthetase</fullName>
    </recommendedName>
</protein>
<keyword evidence="2" id="KW-1185">Reference proteome</keyword>
<dbReference type="PANTHER" id="PTHR21485">
    <property type="entry name" value="HAD SUPERFAMILY MEMBERS CMAS AND KDSC"/>
    <property type="match status" value="1"/>
</dbReference>
<dbReference type="InterPro" id="IPR029044">
    <property type="entry name" value="Nucleotide-diphossugar_trans"/>
</dbReference>
<dbReference type="Pfam" id="PF02348">
    <property type="entry name" value="CTP_transf_3"/>
    <property type="match status" value="1"/>
</dbReference>